<dbReference type="InterPro" id="IPR005162">
    <property type="entry name" value="Retrotrans_gag_dom"/>
</dbReference>
<gene>
    <name evidence="4" type="ORF">SHERM_03881</name>
</gene>
<feature type="compositionally biased region" description="Polar residues" evidence="2">
    <location>
        <begin position="135"/>
        <end position="145"/>
    </location>
</feature>
<dbReference type="PANTHER" id="PTHR24559:SF444">
    <property type="entry name" value="REVERSE TRANSCRIPTASE DOMAIN-CONTAINING PROTEIN"/>
    <property type="match status" value="1"/>
</dbReference>
<dbReference type="EMBL" id="CACSLK010030184">
    <property type="protein sequence ID" value="CAA0836837.1"/>
    <property type="molecule type" value="Genomic_DNA"/>
</dbReference>
<evidence type="ECO:0000313" key="5">
    <source>
        <dbReference type="Proteomes" id="UP001153555"/>
    </source>
</evidence>
<dbReference type="PANTHER" id="PTHR24559">
    <property type="entry name" value="TRANSPOSON TY3-I GAG-POL POLYPROTEIN"/>
    <property type="match status" value="1"/>
</dbReference>
<accession>A0A9N7NVB2</accession>
<feature type="coiled-coil region" evidence="1">
    <location>
        <begin position="193"/>
        <end position="220"/>
    </location>
</feature>
<sequence>LALEEGPHHVLRLTFAVKAIFALEVAMSQSGRDHTIHPGQSQSTNHSPRRSTPPPPVTNITNFLQNPEFIQGLTSLIARAMPSNSNTVPLSMPLTTNPTEHPNHTRHDPETHAATSHATSQPHHTSPHREELTRITANPITNNQAPEEPPVQEMTAESHSAHHQRIPSRPRLTSPVPHGREDLRRQIERNRISRHSAEEIETLRKRLAELETRQKSQEDSPRHVSTSGNVIIEADSPLAPELTVEALPAKVKIPQIGMYDGTSDPDAHLGHYTSWMDLHGASDALRCRMFSLTLGPRAQKWYYTLPPHSIWKWQQLRAAFQSHFIGAQICLIPKESITNIVQKNDETVKDYVSRFNDRIQNMEPCHPETLLVTAIAGLKPNSMFRWTLCQNKPATFQEFLVRPQQFIIAEESMLVPSFDFSHEDMKGIDPQKACHRLNLDKTVKPVIQKRRKFGPDRQKALEEEVNKLIDNKFVKEAKYPTWISNPVLVKKATGLWRLCIDFSDLNQACPKDSYPIPHIDYMVDATSGHQLMSFLDAYSGYNQIPMHPDDAEHTSFYSTRGLYCYVMMTFGLKNAGATYQRLVNKMFARLIGHTMEVYVDDVLVKSEQASDHIAHLSEVFDILREYSMVLNPKKCTFGVGSGKFLGYMVSQRGIEANPAKIQAILDLAPLTSIKGVQALTGRLAALNWFISKSTYHCNPFFDAIKKKKPFEWTVECQNAFDNIKEVLSWLPTLQKPLPDEPLYLYLGVSDVAISAVLIRQDGPQQFPIYYVSKALHDAELRYLYMEKLAFALIIAARKLRPYFLEHSI</sequence>
<organism evidence="4 5">
    <name type="scientific">Striga hermonthica</name>
    <name type="common">Purple witchweed</name>
    <name type="synonym">Buchnera hermonthica</name>
    <dbReference type="NCBI Taxonomy" id="68872"/>
    <lineage>
        <taxon>Eukaryota</taxon>
        <taxon>Viridiplantae</taxon>
        <taxon>Streptophyta</taxon>
        <taxon>Embryophyta</taxon>
        <taxon>Tracheophyta</taxon>
        <taxon>Spermatophyta</taxon>
        <taxon>Magnoliopsida</taxon>
        <taxon>eudicotyledons</taxon>
        <taxon>Gunneridae</taxon>
        <taxon>Pentapetalae</taxon>
        <taxon>asterids</taxon>
        <taxon>lamiids</taxon>
        <taxon>Lamiales</taxon>
        <taxon>Orobanchaceae</taxon>
        <taxon>Buchnereae</taxon>
        <taxon>Striga</taxon>
    </lineage>
</organism>
<dbReference type="Proteomes" id="UP001153555">
    <property type="component" value="Unassembled WGS sequence"/>
</dbReference>
<feature type="compositionally biased region" description="Polar residues" evidence="2">
    <location>
        <begin position="84"/>
        <end position="100"/>
    </location>
</feature>
<dbReference type="InterPro" id="IPR043128">
    <property type="entry name" value="Rev_trsase/Diguanyl_cyclase"/>
</dbReference>
<dbReference type="InterPro" id="IPR000477">
    <property type="entry name" value="RT_dom"/>
</dbReference>
<evidence type="ECO:0000259" key="3">
    <source>
        <dbReference type="PROSITE" id="PS50878"/>
    </source>
</evidence>
<feature type="non-terminal residue" evidence="4">
    <location>
        <position position="1"/>
    </location>
</feature>
<evidence type="ECO:0000256" key="1">
    <source>
        <dbReference type="SAM" id="Coils"/>
    </source>
</evidence>
<feature type="non-terminal residue" evidence="4">
    <location>
        <position position="808"/>
    </location>
</feature>
<feature type="domain" description="Reverse transcriptase" evidence="3">
    <location>
        <begin position="470"/>
        <end position="649"/>
    </location>
</feature>
<dbReference type="Pfam" id="PF00078">
    <property type="entry name" value="RVT_1"/>
    <property type="match status" value="1"/>
</dbReference>
<dbReference type="InterPro" id="IPR043502">
    <property type="entry name" value="DNA/RNA_pol_sf"/>
</dbReference>
<dbReference type="Pfam" id="PF03732">
    <property type="entry name" value="Retrotrans_gag"/>
    <property type="match status" value="1"/>
</dbReference>
<protein>
    <recommendedName>
        <fullName evidence="3">Reverse transcriptase domain-containing protein</fullName>
    </recommendedName>
</protein>
<dbReference type="SUPFAM" id="SSF56672">
    <property type="entry name" value="DNA/RNA polymerases"/>
    <property type="match status" value="1"/>
</dbReference>
<feature type="region of interest" description="Disordered" evidence="2">
    <location>
        <begin position="84"/>
        <end position="180"/>
    </location>
</feature>
<name>A0A9N7NVB2_STRHE</name>
<dbReference type="OrthoDB" id="542221at2759"/>
<proteinExistence type="predicted"/>
<feature type="compositionally biased region" description="Polar residues" evidence="2">
    <location>
        <begin position="113"/>
        <end position="124"/>
    </location>
</feature>
<dbReference type="Gene3D" id="3.30.70.270">
    <property type="match status" value="2"/>
</dbReference>
<comment type="caution">
    <text evidence="4">The sequence shown here is derived from an EMBL/GenBank/DDBJ whole genome shotgun (WGS) entry which is preliminary data.</text>
</comment>
<evidence type="ECO:0000256" key="2">
    <source>
        <dbReference type="SAM" id="MobiDB-lite"/>
    </source>
</evidence>
<keyword evidence="1" id="KW-0175">Coiled coil</keyword>
<dbReference type="AlphaFoldDB" id="A0A9N7NVB2"/>
<dbReference type="CDD" id="cd01647">
    <property type="entry name" value="RT_LTR"/>
    <property type="match status" value="1"/>
</dbReference>
<feature type="region of interest" description="Disordered" evidence="2">
    <location>
        <begin position="31"/>
        <end position="58"/>
    </location>
</feature>
<dbReference type="InterPro" id="IPR041577">
    <property type="entry name" value="RT_RNaseH_2"/>
</dbReference>
<reference evidence="4" key="1">
    <citation type="submission" date="2019-12" db="EMBL/GenBank/DDBJ databases">
        <authorList>
            <person name="Scholes J."/>
        </authorList>
    </citation>
    <scope>NUCLEOTIDE SEQUENCE</scope>
</reference>
<dbReference type="Gene3D" id="3.10.10.10">
    <property type="entry name" value="HIV Type 1 Reverse Transcriptase, subunit A, domain 1"/>
    <property type="match status" value="1"/>
</dbReference>
<dbReference type="Pfam" id="PF17919">
    <property type="entry name" value="RT_RNaseH_2"/>
    <property type="match status" value="1"/>
</dbReference>
<feature type="compositionally biased region" description="Basic and acidic residues" evidence="2">
    <location>
        <begin position="101"/>
        <end position="111"/>
    </location>
</feature>
<keyword evidence="5" id="KW-1185">Reference proteome</keyword>
<dbReference type="InterPro" id="IPR053134">
    <property type="entry name" value="RNA-dir_DNA_polymerase"/>
</dbReference>
<dbReference type="PROSITE" id="PS50878">
    <property type="entry name" value="RT_POL"/>
    <property type="match status" value="1"/>
</dbReference>
<evidence type="ECO:0000313" key="4">
    <source>
        <dbReference type="EMBL" id="CAA0836837.1"/>
    </source>
</evidence>